<dbReference type="SUPFAM" id="SSF53187">
    <property type="entry name" value="Zn-dependent exopeptidases"/>
    <property type="match status" value="1"/>
</dbReference>
<dbReference type="SUPFAM" id="SSF55031">
    <property type="entry name" value="Bacterial exopeptidase dimerisation domain"/>
    <property type="match status" value="1"/>
</dbReference>
<dbReference type="NCBIfam" id="TIGR01900">
    <property type="entry name" value="dapE-gram_pos"/>
    <property type="match status" value="1"/>
</dbReference>
<evidence type="ECO:0000259" key="4">
    <source>
        <dbReference type="Pfam" id="PF07687"/>
    </source>
</evidence>
<dbReference type="InterPro" id="IPR002933">
    <property type="entry name" value="Peptidase_M20"/>
</dbReference>
<dbReference type="Pfam" id="PF01546">
    <property type="entry name" value="Peptidase_M20"/>
    <property type="match status" value="1"/>
</dbReference>
<dbReference type="InterPro" id="IPR010174">
    <property type="entry name" value="Succinyl-DAP_deSuclase_DapE"/>
</dbReference>
<evidence type="ECO:0000313" key="5">
    <source>
        <dbReference type="EMBL" id="NYI42259.1"/>
    </source>
</evidence>
<dbReference type="InterPro" id="IPR050072">
    <property type="entry name" value="Peptidase_M20A"/>
</dbReference>
<proteinExistence type="predicted"/>
<dbReference type="GO" id="GO:0046872">
    <property type="term" value="F:metal ion binding"/>
    <property type="evidence" value="ECO:0007669"/>
    <property type="project" value="UniProtKB-KW"/>
</dbReference>
<comment type="caution">
    <text evidence="5">The sequence shown here is derived from an EMBL/GenBank/DDBJ whole genome shotgun (WGS) entry which is preliminary data.</text>
</comment>
<dbReference type="InterPro" id="IPR011650">
    <property type="entry name" value="Peptidase_M20_dimer"/>
</dbReference>
<gene>
    <name evidence="5" type="ORF">BKA03_002378</name>
</gene>
<sequence>MWLSVVPGAPVEDLASALIDIPSVSGDERAITDQIEAVLRGVPHLEVLRLGNALVARTALGRAERVIVAGHVDTVPIKDNVPSVRSDDGEWIIGRGSVDMKCGIAVQLALAVELAAPTRDVTWVFYDQEEVEEPRNGLGRIARERPELLEGDFAILCEPTSAVIEGGCNGTLRVQVTVHGKAAHSARSWKGINSIHGMAPFLATLAVYEHEDVEVDGLIFREGVNAVGITGGIAGNVVPDVCTVTINYRFSPAWTVDEAKARVERLITSSFESSPAPAGQSVTWKYTDEAAAARPGLDAPMAIAFADAVAATGAPAPRAKLGWTDVARFGQLGIPAVNFGPGDPERAHADDERCPVADVRRCHAALRDWLTAPVS</sequence>
<dbReference type="Gene3D" id="3.30.70.360">
    <property type="match status" value="1"/>
</dbReference>
<dbReference type="PANTHER" id="PTHR43808">
    <property type="entry name" value="ACETYLORNITHINE DEACETYLASE"/>
    <property type="match status" value="1"/>
</dbReference>
<evidence type="ECO:0000256" key="3">
    <source>
        <dbReference type="NCBIfam" id="TIGR01900"/>
    </source>
</evidence>
<keyword evidence="2 5" id="KW-0378">Hydrolase</keyword>
<name>A0A7Y9ZBD7_9MICO</name>
<dbReference type="OrthoDB" id="7055905at2"/>
<keyword evidence="6" id="KW-1185">Reference proteome</keyword>
<accession>A0A7Y9ZBD7</accession>
<dbReference type="GO" id="GO:0006526">
    <property type="term" value="P:L-arginine biosynthetic process"/>
    <property type="evidence" value="ECO:0007669"/>
    <property type="project" value="TreeGrafter"/>
</dbReference>
<dbReference type="GO" id="GO:0008777">
    <property type="term" value="F:acetylornithine deacetylase activity"/>
    <property type="evidence" value="ECO:0007669"/>
    <property type="project" value="TreeGrafter"/>
</dbReference>
<organism evidence="5 6">
    <name type="scientific">Demequina lutea</name>
    <dbReference type="NCBI Taxonomy" id="431489"/>
    <lineage>
        <taxon>Bacteria</taxon>
        <taxon>Bacillati</taxon>
        <taxon>Actinomycetota</taxon>
        <taxon>Actinomycetes</taxon>
        <taxon>Micrococcales</taxon>
        <taxon>Demequinaceae</taxon>
        <taxon>Demequina</taxon>
    </lineage>
</organism>
<dbReference type="Proteomes" id="UP000547973">
    <property type="component" value="Unassembled WGS sequence"/>
</dbReference>
<dbReference type="PANTHER" id="PTHR43808:SF31">
    <property type="entry name" value="N-ACETYL-L-CITRULLINE DEACETYLASE"/>
    <property type="match status" value="1"/>
</dbReference>
<dbReference type="GO" id="GO:0009089">
    <property type="term" value="P:lysine biosynthetic process via diaminopimelate"/>
    <property type="evidence" value="ECO:0007669"/>
    <property type="project" value="UniProtKB-UniRule"/>
</dbReference>
<dbReference type="EC" id="3.5.1.18" evidence="3"/>
<dbReference type="EMBL" id="JACBZO010000001">
    <property type="protein sequence ID" value="NYI42259.1"/>
    <property type="molecule type" value="Genomic_DNA"/>
</dbReference>
<dbReference type="RefSeq" id="WP_062074116.1">
    <property type="nucleotide sequence ID" value="NZ_BBRC01000002.1"/>
</dbReference>
<dbReference type="Gene3D" id="3.40.630.10">
    <property type="entry name" value="Zn peptidases"/>
    <property type="match status" value="1"/>
</dbReference>
<evidence type="ECO:0000256" key="1">
    <source>
        <dbReference type="ARBA" id="ARBA00022723"/>
    </source>
</evidence>
<reference evidence="5 6" key="1">
    <citation type="submission" date="2020-07" db="EMBL/GenBank/DDBJ databases">
        <title>Sequencing the genomes of 1000 actinobacteria strains.</title>
        <authorList>
            <person name="Klenk H.-P."/>
        </authorList>
    </citation>
    <scope>NUCLEOTIDE SEQUENCE [LARGE SCALE GENOMIC DNA]</scope>
    <source>
        <strain evidence="5 6">DSM 19970</strain>
    </source>
</reference>
<dbReference type="GO" id="GO:0009014">
    <property type="term" value="F:succinyl-diaminopimelate desuccinylase activity"/>
    <property type="evidence" value="ECO:0007669"/>
    <property type="project" value="UniProtKB-UniRule"/>
</dbReference>
<protein>
    <recommendedName>
        <fullName evidence="3">Succinyl-diaminopimelate desuccinylase</fullName>
        <ecNumber evidence="3">3.5.1.18</ecNumber>
    </recommendedName>
</protein>
<keyword evidence="1" id="KW-0479">Metal-binding</keyword>
<dbReference type="AlphaFoldDB" id="A0A7Y9ZBD7"/>
<evidence type="ECO:0000313" key="6">
    <source>
        <dbReference type="Proteomes" id="UP000547973"/>
    </source>
</evidence>
<dbReference type="InterPro" id="IPR036264">
    <property type="entry name" value="Bact_exopeptidase_dim_dom"/>
</dbReference>
<evidence type="ECO:0000256" key="2">
    <source>
        <dbReference type="ARBA" id="ARBA00022801"/>
    </source>
</evidence>
<dbReference type="Pfam" id="PF07687">
    <property type="entry name" value="M20_dimer"/>
    <property type="match status" value="1"/>
</dbReference>
<feature type="domain" description="Peptidase M20 dimerisation" evidence="4">
    <location>
        <begin position="170"/>
        <end position="269"/>
    </location>
</feature>